<name>A0A1G8AFP9_9ACTN</name>
<evidence type="ECO:0008006" key="5">
    <source>
        <dbReference type="Google" id="ProtNLM"/>
    </source>
</evidence>
<sequence length="110" mass="10870">MGSGLKASKMIVFSAAGALSAALLAACGQNLAADCVASQPLPNGSYQIVDDRHCGNRSADYVWYYGGSNSGGHVSGGSTVKPKNANITSRSGQVISRGGFGGRGGSSGSG</sequence>
<gene>
    <name evidence="3" type="ORF">SAMN05421505_112135</name>
</gene>
<dbReference type="AlphaFoldDB" id="A0A1G8AFP9"/>
<feature type="signal peptide" evidence="2">
    <location>
        <begin position="1"/>
        <end position="32"/>
    </location>
</feature>
<dbReference type="Proteomes" id="UP000198923">
    <property type="component" value="Unassembled WGS sequence"/>
</dbReference>
<feature type="compositionally biased region" description="Gly residues" evidence="1">
    <location>
        <begin position="98"/>
        <end position="110"/>
    </location>
</feature>
<accession>A0A1G8AFP9</accession>
<evidence type="ECO:0000313" key="4">
    <source>
        <dbReference type="Proteomes" id="UP000198923"/>
    </source>
</evidence>
<evidence type="ECO:0000256" key="1">
    <source>
        <dbReference type="SAM" id="MobiDB-lite"/>
    </source>
</evidence>
<evidence type="ECO:0000313" key="3">
    <source>
        <dbReference type="EMBL" id="SDH19676.1"/>
    </source>
</evidence>
<reference evidence="3 4" key="1">
    <citation type="submission" date="2016-10" db="EMBL/GenBank/DDBJ databases">
        <authorList>
            <person name="de Groot N.N."/>
        </authorList>
    </citation>
    <scope>NUCLEOTIDE SEQUENCE [LARGE SCALE GENOMIC DNA]</scope>
    <source>
        <strain evidence="3 4">CPCC 201354</strain>
    </source>
</reference>
<feature type="region of interest" description="Disordered" evidence="1">
    <location>
        <begin position="75"/>
        <end position="110"/>
    </location>
</feature>
<keyword evidence="4" id="KW-1185">Reference proteome</keyword>
<dbReference type="OrthoDB" id="3542270at2"/>
<protein>
    <recommendedName>
        <fullName evidence="5">Lipoprotein</fullName>
    </recommendedName>
</protein>
<evidence type="ECO:0000256" key="2">
    <source>
        <dbReference type="SAM" id="SignalP"/>
    </source>
</evidence>
<keyword evidence="2" id="KW-0732">Signal</keyword>
<dbReference type="RefSeq" id="WP_143020281.1">
    <property type="nucleotide sequence ID" value="NZ_FNCN01000012.1"/>
</dbReference>
<proteinExistence type="predicted"/>
<organism evidence="3 4">
    <name type="scientific">Sinosporangium album</name>
    <dbReference type="NCBI Taxonomy" id="504805"/>
    <lineage>
        <taxon>Bacteria</taxon>
        <taxon>Bacillati</taxon>
        <taxon>Actinomycetota</taxon>
        <taxon>Actinomycetes</taxon>
        <taxon>Streptosporangiales</taxon>
        <taxon>Streptosporangiaceae</taxon>
        <taxon>Sinosporangium</taxon>
    </lineage>
</organism>
<feature type="compositionally biased region" description="Polar residues" evidence="1">
    <location>
        <begin position="85"/>
        <end position="94"/>
    </location>
</feature>
<dbReference type="EMBL" id="FNCN01000012">
    <property type="protein sequence ID" value="SDH19676.1"/>
    <property type="molecule type" value="Genomic_DNA"/>
</dbReference>
<feature type="chain" id="PRO_5011609163" description="Lipoprotein" evidence="2">
    <location>
        <begin position="33"/>
        <end position="110"/>
    </location>
</feature>
<dbReference type="PROSITE" id="PS51257">
    <property type="entry name" value="PROKAR_LIPOPROTEIN"/>
    <property type="match status" value="1"/>
</dbReference>